<reference evidence="1 2" key="1">
    <citation type="journal article" date="2022" name="DNA Res.">
        <title>Chromosomal-level genome assembly of the orchid tree Bauhinia variegata (Leguminosae; Cercidoideae) supports the allotetraploid origin hypothesis of Bauhinia.</title>
        <authorList>
            <person name="Zhong Y."/>
            <person name="Chen Y."/>
            <person name="Zheng D."/>
            <person name="Pang J."/>
            <person name="Liu Y."/>
            <person name="Luo S."/>
            <person name="Meng S."/>
            <person name="Qian L."/>
            <person name="Wei D."/>
            <person name="Dai S."/>
            <person name="Zhou R."/>
        </authorList>
    </citation>
    <scope>NUCLEOTIDE SEQUENCE [LARGE SCALE GENOMIC DNA]</scope>
    <source>
        <strain evidence="1">BV-YZ2020</strain>
    </source>
</reference>
<name>A0ACB9Q701_BAUVA</name>
<dbReference type="EMBL" id="CM039426">
    <property type="protein sequence ID" value="KAI4356819.1"/>
    <property type="molecule type" value="Genomic_DNA"/>
</dbReference>
<protein>
    <submittedName>
        <fullName evidence="1">Uncharacterized protein</fullName>
    </submittedName>
</protein>
<gene>
    <name evidence="1" type="ORF">L6164_000806</name>
</gene>
<evidence type="ECO:0000313" key="2">
    <source>
        <dbReference type="Proteomes" id="UP000828941"/>
    </source>
</evidence>
<proteinExistence type="predicted"/>
<accession>A0ACB9Q701</accession>
<comment type="caution">
    <text evidence="1">The sequence shown here is derived from an EMBL/GenBank/DDBJ whole genome shotgun (WGS) entry which is preliminary data.</text>
</comment>
<organism evidence="1 2">
    <name type="scientific">Bauhinia variegata</name>
    <name type="common">Purple orchid tree</name>
    <name type="synonym">Phanera variegata</name>
    <dbReference type="NCBI Taxonomy" id="167791"/>
    <lineage>
        <taxon>Eukaryota</taxon>
        <taxon>Viridiplantae</taxon>
        <taxon>Streptophyta</taxon>
        <taxon>Embryophyta</taxon>
        <taxon>Tracheophyta</taxon>
        <taxon>Spermatophyta</taxon>
        <taxon>Magnoliopsida</taxon>
        <taxon>eudicotyledons</taxon>
        <taxon>Gunneridae</taxon>
        <taxon>Pentapetalae</taxon>
        <taxon>rosids</taxon>
        <taxon>fabids</taxon>
        <taxon>Fabales</taxon>
        <taxon>Fabaceae</taxon>
        <taxon>Cercidoideae</taxon>
        <taxon>Cercideae</taxon>
        <taxon>Bauhiniinae</taxon>
        <taxon>Bauhinia</taxon>
    </lineage>
</organism>
<sequence>MASSAYRNGAQRGSAKFDRPVAAGSHVKTASFKSRVPPSGSTVRRSSPASLGARDGDGVPGRVRVAVRLRPRNAEEMVADADFADFVELQPELKRLKLRKNNWDSDTYEFDEVLTEFASQKRVYEVVAKPVVESVLDGYNGTIMAYGQTGTGKTFTLGQLGEEDTSDRGIMVRSMEDILADISPETDSVTVSYVQIYMETIQDLLNPANDNIPIVEDPRTGDVSVPGATLVEIRDQQSFLELLRIGEAHRVAANTKLNTESSRSHAILMVNVKRSVMENEDIASSENGDTSHLTKPSKPLVRKSKLVVVDLAGSERIHKSGSEGHTLEEAKSINLSLSALGKCINALTENNSHVPFRDSKLTRLLRDSFGGTARTSLIVTIGPSPRHRGETSSTILFGQRAMKVENMLKLKEEFDYKSLSRKLEIQVDKLIAENERQQKVFEDEVERISLEAQARVAEVERNFADALEGPGPCSANELVEVKRLLENEISWRKKAEEEVEYLRSQVGKRVQAEAGGDVEIVKLREVLEDEAKQKQKLEEEIVILRSQLLQLNFEADQMRRRLEHGGSGNVFPSQDSSMSHVRHSQLRDTANGQKAPIATLFEQVGLEKILSLLESDDANVRIHAVKVVANLAAEEAHQKSIVEAGGLTSLLMLLRRYEDETVRRVAAGAIANLAMNEANQELIMAEGGITLLSMTASDAEDPQTLRMVAGAIANLCGNDKLLMKLRSQGGIKALLGIVRCGHPDVLSQVARGVANFAKCESRATNQGIKSGRSFLIEDGSLAWIVQNTNNEAAPIRRHLELALCHLAQHEANAQDLIRGGALWELVRISRDCSREDIRSLARRTLNSSLTFKSELRRLRIDY</sequence>
<keyword evidence="2" id="KW-1185">Reference proteome</keyword>
<evidence type="ECO:0000313" key="1">
    <source>
        <dbReference type="EMBL" id="KAI4356819.1"/>
    </source>
</evidence>
<dbReference type="Proteomes" id="UP000828941">
    <property type="component" value="Chromosome 1"/>
</dbReference>